<protein>
    <submittedName>
        <fullName evidence="1">Uncharacterized protein</fullName>
    </submittedName>
</protein>
<dbReference type="EMBL" id="CP020114">
    <property type="protein sequence ID" value="AVZ30562.1"/>
    <property type="molecule type" value="Genomic_DNA"/>
</dbReference>
<reference evidence="1 2" key="1">
    <citation type="submission" date="2017-03" db="EMBL/GenBank/DDBJ databases">
        <title>Comparative genomics of the toxic Baltic Sea cyanobacteria Nodularia spumigena UHCC 0039 and its response on varying salinity.</title>
        <authorList>
            <person name="Teikari J.E."/>
        </authorList>
    </citation>
    <scope>NUCLEOTIDE SEQUENCE [LARGE SCALE GENOMIC DNA]</scope>
    <source>
        <strain evidence="1 2">UHCC 0039</strain>
    </source>
</reference>
<dbReference type="AlphaFoldDB" id="A0A2S0Q881"/>
<proteinExistence type="predicted"/>
<evidence type="ECO:0000313" key="2">
    <source>
        <dbReference type="Proteomes" id="UP000244056"/>
    </source>
</evidence>
<organism evidence="1 2">
    <name type="scientific">Nodularia spumigena UHCC 0039</name>
    <dbReference type="NCBI Taxonomy" id="1914872"/>
    <lineage>
        <taxon>Bacteria</taxon>
        <taxon>Bacillati</taxon>
        <taxon>Cyanobacteriota</taxon>
        <taxon>Cyanophyceae</taxon>
        <taxon>Nostocales</taxon>
        <taxon>Nodulariaceae</taxon>
        <taxon>Nodularia</taxon>
    </lineage>
</organism>
<dbReference type="Proteomes" id="UP000244056">
    <property type="component" value="Chromosome"/>
</dbReference>
<dbReference type="GeneID" id="78020029"/>
<accession>A0A2S0Q881</accession>
<name>A0A2S0Q881_NODSP</name>
<dbReference type="KEGG" id="nsp:BMF81_02256"/>
<evidence type="ECO:0000313" key="1">
    <source>
        <dbReference type="EMBL" id="AVZ30562.1"/>
    </source>
</evidence>
<gene>
    <name evidence="1" type="ORF">BMF81_02256</name>
</gene>
<sequence length="58" mass="6786">MDALIEELNAKLSYWEPVIADQVRHCILEIMEMADQDVLDILKTRKVEQEVLDLLDET</sequence>
<dbReference type="RefSeq" id="WP_006197899.1">
    <property type="nucleotide sequence ID" value="NZ_CAWNZE010000001.1"/>
</dbReference>